<keyword evidence="1" id="KW-0812">Transmembrane</keyword>
<dbReference type="GO" id="GO:0035438">
    <property type="term" value="F:cyclic-di-GMP binding"/>
    <property type="evidence" value="ECO:0007669"/>
    <property type="project" value="InterPro"/>
</dbReference>
<dbReference type="Pfam" id="PF07238">
    <property type="entry name" value="PilZ"/>
    <property type="match status" value="1"/>
</dbReference>
<keyword evidence="1" id="KW-0472">Membrane</keyword>
<dbReference type="InterPro" id="IPR009875">
    <property type="entry name" value="PilZ_domain"/>
</dbReference>
<proteinExistence type="predicted"/>
<name>A0A806K063_9BACT</name>
<dbReference type="EMBL" id="JQ844218">
    <property type="protein sequence ID" value="AGS52996.1"/>
    <property type="molecule type" value="Genomic_DNA"/>
</dbReference>
<evidence type="ECO:0000256" key="1">
    <source>
        <dbReference type="SAM" id="Phobius"/>
    </source>
</evidence>
<dbReference type="Gene3D" id="2.40.10.220">
    <property type="entry name" value="predicted glycosyltransferase like domains"/>
    <property type="match status" value="1"/>
</dbReference>
<keyword evidence="1" id="KW-1133">Transmembrane helix</keyword>
<organism evidence="3">
    <name type="scientific">uncultured bacterium contig00030</name>
    <dbReference type="NCBI Taxonomy" id="1181519"/>
    <lineage>
        <taxon>Bacteria</taxon>
        <taxon>environmental samples</taxon>
    </lineage>
</organism>
<feature type="transmembrane region" description="Helical" evidence="1">
    <location>
        <begin position="27"/>
        <end position="45"/>
    </location>
</feature>
<dbReference type="AlphaFoldDB" id="A0A806K063"/>
<accession>A0A806K063</accession>
<evidence type="ECO:0000259" key="2">
    <source>
        <dbReference type="Pfam" id="PF07238"/>
    </source>
</evidence>
<feature type="domain" description="PilZ" evidence="2">
    <location>
        <begin position="249"/>
        <end position="359"/>
    </location>
</feature>
<reference evidence="3" key="1">
    <citation type="submission" date="2012-03" db="EMBL/GenBank/DDBJ databases">
        <title>Functional metagenomics reveals considerable lignocellulase gene clusters in the gut microbiome of a wood-feeding higher termite.</title>
        <authorList>
            <person name="Liu N."/>
        </authorList>
    </citation>
    <scope>NUCLEOTIDE SEQUENCE</scope>
</reference>
<protein>
    <recommendedName>
        <fullName evidence="2">PilZ domain-containing protein</fullName>
    </recommendedName>
</protein>
<evidence type="ECO:0000313" key="3">
    <source>
        <dbReference type="EMBL" id="AGS52996.1"/>
    </source>
</evidence>
<sequence>MTFLLPYLLQVSVTDFKIESTVTPREIIVFIIVVIVIVFAMIFSNKKTKNGAVSRSGGGGRGGIFASLALRRKARSIGLNREQVKMLEFVLKNDMVSDYNRSLTSPALLDRHFGRAYRVIERTSRSDNEVQYRHSVLFAARNKLESNVRGSLTSTRQLRDDSTVVITSGKERHSVSVITSTSAHLAVECPLNARGSRLELPKGSKISAVAFTKDNKGFSFESAIIGNSTVRGQDALLLGHSNNLKFISQRRFKRRQTVIACNLFLVYVEGSGKRQRMLVEKRALAGNIEDISFGGCSIKSRAPVQVGSRLKVEFKQGTNNVAALGQVVRTNRSGGANIIHVKFLKASRKSMNIINALVYEFTDD</sequence>